<gene>
    <name evidence="13" type="ORF">SAMN05444390_105126</name>
</gene>
<dbReference type="CDD" id="cd01641">
    <property type="entry name" value="Bacterial_IMPase_like_1"/>
    <property type="match status" value="1"/>
</dbReference>
<name>A0A1H6D7N2_9GAMM</name>
<evidence type="ECO:0000256" key="2">
    <source>
        <dbReference type="ARBA" id="ARBA00004970"/>
    </source>
</evidence>
<dbReference type="GO" id="GO:0000105">
    <property type="term" value="P:L-histidine biosynthetic process"/>
    <property type="evidence" value="ECO:0007669"/>
    <property type="project" value="UniProtKB-UniRule"/>
</dbReference>
<evidence type="ECO:0000256" key="10">
    <source>
        <dbReference type="ARBA" id="ARBA00049158"/>
    </source>
</evidence>
<dbReference type="Pfam" id="PF00459">
    <property type="entry name" value="Inositol_P"/>
    <property type="match status" value="1"/>
</dbReference>
<dbReference type="Proteomes" id="UP000236745">
    <property type="component" value="Unassembled WGS sequence"/>
</dbReference>
<dbReference type="UniPathway" id="UPA00031">
    <property type="reaction ID" value="UER00013"/>
</dbReference>
<dbReference type="PANTHER" id="PTHR43200">
    <property type="entry name" value="PHOSPHATASE"/>
    <property type="match status" value="1"/>
</dbReference>
<organism evidence="13 14">
    <name type="scientific">Marinobacterium lutimaris</name>
    <dbReference type="NCBI Taxonomy" id="568106"/>
    <lineage>
        <taxon>Bacteria</taxon>
        <taxon>Pseudomonadati</taxon>
        <taxon>Pseudomonadota</taxon>
        <taxon>Gammaproteobacteria</taxon>
        <taxon>Oceanospirillales</taxon>
        <taxon>Oceanospirillaceae</taxon>
        <taxon>Marinobacterium</taxon>
    </lineage>
</organism>
<dbReference type="InterPro" id="IPR020583">
    <property type="entry name" value="Inositol_monoP_metal-BS"/>
</dbReference>
<comment type="cofactor">
    <cofactor evidence="1 12">
        <name>Mg(2+)</name>
        <dbReference type="ChEBI" id="CHEBI:18420"/>
    </cofactor>
</comment>
<evidence type="ECO:0000256" key="6">
    <source>
        <dbReference type="ARBA" id="ARBA00022723"/>
    </source>
</evidence>
<keyword evidence="14" id="KW-1185">Reference proteome</keyword>
<dbReference type="OrthoDB" id="9785695at2"/>
<dbReference type="EC" id="3.1.3.15" evidence="4 11"/>
<evidence type="ECO:0000313" key="13">
    <source>
        <dbReference type="EMBL" id="SEG81078.1"/>
    </source>
</evidence>
<dbReference type="SUPFAM" id="SSF56655">
    <property type="entry name" value="Carbohydrate phosphatase"/>
    <property type="match status" value="1"/>
</dbReference>
<dbReference type="PROSITE" id="PS00629">
    <property type="entry name" value="IMP_1"/>
    <property type="match status" value="1"/>
</dbReference>
<evidence type="ECO:0000256" key="7">
    <source>
        <dbReference type="ARBA" id="ARBA00022801"/>
    </source>
</evidence>
<evidence type="ECO:0000256" key="12">
    <source>
        <dbReference type="PIRSR" id="PIRSR600760-2"/>
    </source>
</evidence>
<evidence type="ECO:0000256" key="11">
    <source>
        <dbReference type="NCBIfam" id="TIGR02067"/>
    </source>
</evidence>
<comment type="similarity">
    <text evidence="3">Belongs to the inositol monophosphatase superfamily.</text>
</comment>
<dbReference type="InterPro" id="IPR011809">
    <property type="entry name" value="His_9_proposed"/>
</dbReference>
<dbReference type="Gene3D" id="3.30.540.10">
    <property type="entry name" value="Fructose-1,6-Bisphosphatase, subunit A, domain 1"/>
    <property type="match status" value="1"/>
</dbReference>
<keyword evidence="9" id="KW-0368">Histidine biosynthesis</keyword>
<dbReference type="InterPro" id="IPR051090">
    <property type="entry name" value="Inositol_monoP_superfamily"/>
</dbReference>
<protein>
    <recommendedName>
        <fullName evidence="4 11">Histidinol-phosphatase</fullName>
        <ecNumber evidence="4 11">3.1.3.15</ecNumber>
    </recommendedName>
</protein>
<dbReference type="GO" id="GO:0046872">
    <property type="term" value="F:metal ion binding"/>
    <property type="evidence" value="ECO:0007669"/>
    <property type="project" value="UniProtKB-KW"/>
</dbReference>
<dbReference type="InterPro" id="IPR000760">
    <property type="entry name" value="Inositol_monophosphatase-like"/>
</dbReference>
<keyword evidence="7" id="KW-0378">Hydrolase</keyword>
<dbReference type="NCBIfam" id="TIGR02067">
    <property type="entry name" value="his_9_HisN"/>
    <property type="match status" value="1"/>
</dbReference>
<keyword evidence="6 12" id="KW-0479">Metal-binding</keyword>
<evidence type="ECO:0000256" key="4">
    <source>
        <dbReference type="ARBA" id="ARBA00013085"/>
    </source>
</evidence>
<dbReference type="PANTHER" id="PTHR43200:SF6">
    <property type="entry name" value="3'(2'),5'-BISPHOSPHATE NUCLEOTIDASE"/>
    <property type="match status" value="1"/>
</dbReference>
<evidence type="ECO:0000256" key="1">
    <source>
        <dbReference type="ARBA" id="ARBA00001946"/>
    </source>
</evidence>
<comment type="catalytic activity">
    <reaction evidence="10">
        <text>L-histidinol phosphate + H2O = L-histidinol + phosphate</text>
        <dbReference type="Rhea" id="RHEA:14465"/>
        <dbReference type="ChEBI" id="CHEBI:15377"/>
        <dbReference type="ChEBI" id="CHEBI:43474"/>
        <dbReference type="ChEBI" id="CHEBI:57699"/>
        <dbReference type="ChEBI" id="CHEBI:57980"/>
        <dbReference type="EC" id="3.1.3.15"/>
    </reaction>
</comment>
<comment type="pathway">
    <text evidence="2">Amino-acid biosynthesis; L-histidine biosynthesis; L-histidine from 5-phospho-alpha-D-ribose 1-diphosphate: step 8/9.</text>
</comment>
<sequence length="270" mass="29732">MENLSTETVELLKEALPFSLALADKANELSLQWFRKTLDIDLKSDDSPVTIADRNVEKMLRSTIEAQYPGHGLLGEEFGRERLDAEHVWVVDPIDGTRSFITGSPLWGCLIGLMQHNRPVLGLVEVPATGERWYARRGDGAHFRSIRGEEQRCEVSRCESLAAAKLYTTSPYYFDAPDSPAIESLLDSCAVARFGGDCYNYGLLASGHIDLVVESQLQPFDYLPLVTIVEEAGGIITDWQGQPLTTASDGRVVAAATASLHREVLHALNV</sequence>
<evidence type="ECO:0000313" key="14">
    <source>
        <dbReference type="Proteomes" id="UP000236745"/>
    </source>
</evidence>
<keyword evidence="8 12" id="KW-0460">Magnesium</keyword>
<feature type="binding site" evidence="12">
    <location>
        <position position="221"/>
    </location>
    <ligand>
        <name>Mg(2+)</name>
        <dbReference type="ChEBI" id="CHEBI:18420"/>
        <label>1</label>
        <note>catalytic</note>
    </ligand>
</feature>
<dbReference type="PRINTS" id="PR00377">
    <property type="entry name" value="IMPHPHTASES"/>
</dbReference>
<evidence type="ECO:0000256" key="9">
    <source>
        <dbReference type="ARBA" id="ARBA00023102"/>
    </source>
</evidence>
<dbReference type="AlphaFoldDB" id="A0A1H6D7N2"/>
<evidence type="ECO:0000256" key="5">
    <source>
        <dbReference type="ARBA" id="ARBA00022605"/>
    </source>
</evidence>
<dbReference type="GO" id="GO:0004401">
    <property type="term" value="F:histidinol-phosphatase activity"/>
    <property type="evidence" value="ECO:0007669"/>
    <property type="project" value="UniProtKB-UniRule"/>
</dbReference>
<evidence type="ECO:0000256" key="3">
    <source>
        <dbReference type="ARBA" id="ARBA00009759"/>
    </source>
</evidence>
<dbReference type="Gene3D" id="3.40.190.80">
    <property type="match status" value="1"/>
</dbReference>
<accession>A0A1H6D7N2</accession>
<reference evidence="13 14" key="1">
    <citation type="submission" date="2016-10" db="EMBL/GenBank/DDBJ databases">
        <authorList>
            <person name="de Groot N.N."/>
        </authorList>
    </citation>
    <scope>NUCLEOTIDE SEQUENCE [LARGE SCALE GENOMIC DNA]</scope>
    <source>
        <strain evidence="13 14">DSM 22012</strain>
    </source>
</reference>
<dbReference type="EMBL" id="FNVQ01000005">
    <property type="protein sequence ID" value="SEG81078.1"/>
    <property type="molecule type" value="Genomic_DNA"/>
</dbReference>
<proteinExistence type="inferred from homology"/>
<dbReference type="RefSeq" id="WP_104004959.1">
    <property type="nucleotide sequence ID" value="NZ_FNVQ01000005.1"/>
</dbReference>
<feature type="binding site" evidence="12">
    <location>
        <position position="94"/>
    </location>
    <ligand>
        <name>Mg(2+)</name>
        <dbReference type="ChEBI" id="CHEBI:18420"/>
        <label>1</label>
        <note>catalytic</note>
    </ligand>
</feature>
<evidence type="ECO:0000256" key="8">
    <source>
        <dbReference type="ARBA" id="ARBA00022842"/>
    </source>
</evidence>
<feature type="binding site" evidence="12">
    <location>
        <position position="92"/>
    </location>
    <ligand>
        <name>Mg(2+)</name>
        <dbReference type="ChEBI" id="CHEBI:18420"/>
        <label>1</label>
        <note>catalytic</note>
    </ligand>
</feature>
<feature type="binding site" evidence="12">
    <location>
        <position position="76"/>
    </location>
    <ligand>
        <name>Mg(2+)</name>
        <dbReference type="ChEBI" id="CHEBI:18420"/>
        <label>1</label>
        <note>catalytic</note>
    </ligand>
</feature>
<feature type="binding site" evidence="12">
    <location>
        <position position="95"/>
    </location>
    <ligand>
        <name>Mg(2+)</name>
        <dbReference type="ChEBI" id="CHEBI:18420"/>
        <label>1</label>
        <note>catalytic</note>
    </ligand>
</feature>
<keyword evidence="5" id="KW-0028">Amino-acid biosynthesis</keyword>